<dbReference type="GO" id="GO:0005524">
    <property type="term" value="F:ATP binding"/>
    <property type="evidence" value="ECO:0007669"/>
    <property type="project" value="UniProtKB-UniRule"/>
</dbReference>
<dbReference type="Pfam" id="PF00069">
    <property type="entry name" value="Pkinase"/>
    <property type="match status" value="1"/>
</dbReference>
<organism evidence="10 11">
    <name type="scientific">Serendipita indica (strain DSM 11827)</name>
    <name type="common">Root endophyte fungus</name>
    <name type="synonym">Piriformospora indica</name>
    <dbReference type="NCBI Taxonomy" id="1109443"/>
    <lineage>
        <taxon>Eukaryota</taxon>
        <taxon>Fungi</taxon>
        <taxon>Dikarya</taxon>
        <taxon>Basidiomycota</taxon>
        <taxon>Agaricomycotina</taxon>
        <taxon>Agaricomycetes</taxon>
        <taxon>Sebacinales</taxon>
        <taxon>Serendipitaceae</taxon>
        <taxon>Serendipita</taxon>
    </lineage>
</organism>
<comment type="caution">
    <text evidence="10">The sequence shown here is derived from an EMBL/GenBank/DDBJ whole genome shotgun (WGS) entry which is preliminary data.</text>
</comment>
<evidence type="ECO:0000256" key="5">
    <source>
        <dbReference type="ARBA" id="ARBA00022777"/>
    </source>
</evidence>
<dbReference type="InterPro" id="IPR017441">
    <property type="entry name" value="Protein_kinase_ATP_BS"/>
</dbReference>
<evidence type="ECO:0000259" key="9">
    <source>
        <dbReference type="PROSITE" id="PS50011"/>
    </source>
</evidence>
<keyword evidence="11" id="KW-1185">Reference proteome</keyword>
<dbReference type="CDD" id="cd06626">
    <property type="entry name" value="STKc_MEKK4"/>
    <property type="match status" value="1"/>
</dbReference>
<dbReference type="PROSITE" id="PS00108">
    <property type="entry name" value="PROTEIN_KINASE_ST"/>
    <property type="match status" value="1"/>
</dbReference>
<feature type="compositionally biased region" description="Acidic residues" evidence="8">
    <location>
        <begin position="96"/>
        <end position="113"/>
    </location>
</feature>
<dbReference type="SMART" id="SM00220">
    <property type="entry name" value="S_TKc"/>
    <property type="match status" value="1"/>
</dbReference>
<feature type="region of interest" description="Disordered" evidence="8">
    <location>
        <begin position="1426"/>
        <end position="1446"/>
    </location>
</feature>
<dbReference type="OrthoDB" id="1043025at2759"/>
<name>G4T927_SERID</name>
<dbReference type="PANTHER" id="PTHR48016:SF32">
    <property type="entry name" value="MITOGEN-ACTIVATED PROTEIN KINASE KINASE KINASE 4"/>
    <property type="match status" value="1"/>
</dbReference>
<keyword evidence="6 7" id="KW-0067">ATP-binding</keyword>
<evidence type="ECO:0000256" key="7">
    <source>
        <dbReference type="PROSITE-ProRule" id="PRU10141"/>
    </source>
</evidence>
<evidence type="ECO:0000256" key="3">
    <source>
        <dbReference type="ARBA" id="ARBA00022679"/>
    </source>
</evidence>
<accession>G4T927</accession>
<dbReference type="InParanoid" id="G4T927"/>
<comment type="similarity">
    <text evidence="1">Belongs to the protein kinase superfamily. STE Ser/Thr protein kinase family. MAP kinase kinase kinase subfamily.</text>
</comment>
<feature type="region of interest" description="Disordered" evidence="8">
    <location>
        <begin position="701"/>
        <end position="756"/>
    </location>
</feature>
<keyword evidence="2" id="KW-0723">Serine/threonine-protein kinase</keyword>
<dbReference type="PANTHER" id="PTHR48016">
    <property type="entry name" value="MAP KINASE KINASE KINASE SSK2-RELATED-RELATED"/>
    <property type="match status" value="1"/>
</dbReference>
<dbReference type="GO" id="GO:0004674">
    <property type="term" value="F:protein serine/threonine kinase activity"/>
    <property type="evidence" value="ECO:0007669"/>
    <property type="project" value="UniProtKB-KW"/>
</dbReference>
<dbReference type="PROSITE" id="PS50011">
    <property type="entry name" value="PROTEIN_KINASE_DOM"/>
    <property type="match status" value="1"/>
</dbReference>
<dbReference type="InterPro" id="IPR000719">
    <property type="entry name" value="Prot_kinase_dom"/>
</dbReference>
<dbReference type="Proteomes" id="UP000007148">
    <property type="component" value="Unassembled WGS sequence"/>
</dbReference>
<keyword evidence="4 7" id="KW-0547">Nucleotide-binding</keyword>
<feature type="compositionally biased region" description="Polar residues" evidence="8">
    <location>
        <begin position="43"/>
        <end position="53"/>
    </location>
</feature>
<gene>
    <name evidence="10" type="ORF">PIIN_01634</name>
</gene>
<dbReference type="InterPro" id="IPR008271">
    <property type="entry name" value="Ser/Thr_kinase_AS"/>
</dbReference>
<dbReference type="InterPro" id="IPR011009">
    <property type="entry name" value="Kinase-like_dom_sf"/>
</dbReference>
<dbReference type="GO" id="GO:0038066">
    <property type="term" value="P:p38MAPK cascade"/>
    <property type="evidence" value="ECO:0007669"/>
    <property type="project" value="TreeGrafter"/>
</dbReference>
<evidence type="ECO:0000256" key="2">
    <source>
        <dbReference type="ARBA" id="ARBA00022527"/>
    </source>
</evidence>
<evidence type="ECO:0000256" key="8">
    <source>
        <dbReference type="SAM" id="MobiDB-lite"/>
    </source>
</evidence>
<evidence type="ECO:0000256" key="4">
    <source>
        <dbReference type="ARBA" id="ARBA00022741"/>
    </source>
</evidence>
<dbReference type="PROSITE" id="PS00107">
    <property type="entry name" value="PROTEIN_KINASE_ATP"/>
    <property type="match status" value="1"/>
</dbReference>
<dbReference type="OMA" id="PPCVDEN"/>
<evidence type="ECO:0000313" key="10">
    <source>
        <dbReference type="EMBL" id="CCA67810.1"/>
    </source>
</evidence>
<keyword evidence="3" id="KW-0808">Transferase</keyword>
<evidence type="ECO:0000313" key="11">
    <source>
        <dbReference type="Proteomes" id="UP000007148"/>
    </source>
</evidence>
<dbReference type="InterPro" id="IPR050538">
    <property type="entry name" value="MAP_kinase_kinase_kinase"/>
</dbReference>
<protein>
    <submittedName>
        <fullName evidence="10">Related to SSK2-MAP kinase kinase kinase of the high osmolarity signal transduction pathway</fullName>
    </submittedName>
</protein>
<feature type="compositionally biased region" description="Basic and acidic residues" evidence="8">
    <location>
        <begin position="701"/>
        <end position="732"/>
    </location>
</feature>
<dbReference type="HOGENOM" id="CLU_001999_2_0_1"/>
<dbReference type="eggNOG" id="KOG4645">
    <property type="taxonomic scope" value="Eukaryota"/>
</dbReference>
<dbReference type="FunCoup" id="G4T927">
    <property type="interactions" value="384"/>
</dbReference>
<evidence type="ECO:0000256" key="1">
    <source>
        <dbReference type="ARBA" id="ARBA00006529"/>
    </source>
</evidence>
<feature type="compositionally biased region" description="Low complexity" evidence="8">
    <location>
        <begin position="736"/>
        <end position="752"/>
    </location>
</feature>
<evidence type="ECO:0000256" key="6">
    <source>
        <dbReference type="ARBA" id="ARBA00022840"/>
    </source>
</evidence>
<reference evidence="10 11" key="1">
    <citation type="journal article" date="2011" name="PLoS Pathog.">
        <title>Endophytic Life Strategies Decoded by Genome and Transcriptome Analyses of the Mutualistic Root Symbiont Piriformospora indica.</title>
        <authorList>
            <person name="Zuccaro A."/>
            <person name="Lahrmann U."/>
            <person name="Guldener U."/>
            <person name="Langen G."/>
            <person name="Pfiffi S."/>
            <person name="Biedenkopf D."/>
            <person name="Wong P."/>
            <person name="Samans B."/>
            <person name="Grimm C."/>
            <person name="Basiewicz M."/>
            <person name="Murat C."/>
            <person name="Martin F."/>
            <person name="Kogel K.H."/>
        </authorList>
    </citation>
    <scope>NUCLEOTIDE SEQUENCE [LARGE SCALE GENOMIC DNA]</scope>
    <source>
        <strain evidence="10 11">DSM 11827</strain>
    </source>
</reference>
<dbReference type="SUPFAM" id="SSF56112">
    <property type="entry name" value="Protein kinase-like (PK-like)"/>
    <property type="match status" value="1"/>
</dbReference>
<feature type="domain" description="Protein kinase" evidence="9">
    <location>
        <begin position="1102"/>
        <end position="1381"/>
    </location>
</feature>
<proteinExistence type="inferred from homology"/>
<dbReference type="Gene3D" id="1.10.510.10">
    <property type="entry name" value="Transferase(Phosphotransferase) domain 1"/>
    <property type="match status" value="1"/>
</dbReference>
<sequence>MLGPPQTNRRHQQTLYTHPEDDDVRHSPSAFRHYSQPLLGDGQMQQPTVNRQHSYPADGSSFMGFQPGLPGSTVRSVPYSARQSRDARSYTGLAEEQNETEDDTSSSSDEENSDSGVAQEVIFTQLSKEQTERLEWQIMLRSVLDGDVISSEKARVGIVEPESEDINPIQRLKDQLVKTEDAWLTFRAKLRRRTLDEERKRVEHRRLRLTETVHEDILHFVFNEESPESATSQINGCLRRLDAVESFYPNLDALYADKPAFKEPNFRKRVAAMIAWVNLAGMTSQHVTLLQKWTGSKKLDVLAPYTTNEVPIIARRYQHEDYYLPEMADASTFVERVLKEHSLVQIFKKRALIDAGDIVARANKVFGSYSYDFEMMKLPSLRGDLHQLLTFPTKLMQASLRVQIDYANRVRDMDILLIDQMLEDFKVSISEACARKAEYTELLDGGKLLDDCISEEYDTVVLEAVTTFFGLLHRKLKSGAGSRGSYFRETEFLDGQWDLLERVALYINGGSVLVAEQICIVTHRLIVRITDVFDHQIRKPTTLASPISRFSMVTNASADSFTMDDHHLLRVPPDSEEGKNLIVETYIHMLDEARVRHRKLRRFARGLMNRFSSSVEYNMSELNVGLFIDRLVETGHELVFAENYQSQGVYIVAAGVLSKRKNRMADFFKGAFQVSVPQQTSNRTRMQRAVSDFEAELKKKSDSTVADTRDSPEISKQDLTDGEDGQHEDDKPVQGSSTTATANATTLPNSTTKDSSTDESAYLLVFRTRTSFWWHGRIMFGVDLPFKDLGLADNRLLLISEGGQTSLSKAKKRFAAHFAYDDPEMEGKGEADSGVEAPLLGTLPVEVDMRSHIPTINKELARVTRATNRLALKILESIHPVRNALRGISGFQDLLQNWFLFAAEHAHQEFPGLEFSRSLTTLAISWVSFICDDCDATDRKTFKWAVTALEFAKDRLGSNVILQLPTEQFVLLRKKVAICMSLLIRHFDILGARSSQEARQARERQEEARRQLALEAKLKSEDDRYNQDLVLREDEVPMQSSGFISTAPMRSIRQHSEEVVQQLNMLDRSRDVPEGRVLDDNVPEDRTLFLLASSHSTVSIRWQQGKLIGRGAFGSVYLASNMDTGTLMAVKEIHFQDTAGSLTNLYKSIKDELSVMEMLRHPNIVEYYGIEVHRDRVYIFEEYCQGGSLANLLDLGRIEDEVVIQMYALQMLDGLVYLHERNVVHRDIKPDNILLDHRGVIKFVDFGASKIIARNRTMQRTRNVTVPNTNGGPAITGNSLTGTPMYMSPEMIKNDRPSRLGAMDIWATGCVILEAATGRKPWSNLDNEWAIMFHIGVATKHPPLPDPSQLSPAGINFIKRCLIIDGVMRPTAIDLQSDPWILQIKEALAADEEMSSRTQSPVDEMGMIPRHAAMQHELEVEALQDGYTPDNETPRVERESFTAFAR</sequence>
<feature type="binding site" evidence="7">
    <location>
        <position position="1131"/>
    </location>
    <ligand>
        <name>ATP</name>
        <dbReference type="ChEBI" id="CHEBI:30616"/>
    </ligand>
</feature>
<keyword evidence="5 10" id="KW-0418">Kinase</keyword>
<feature type="region of interest" description="Disordered" evidence="8">
    <location>
        <begin position="1"/>
        <end position="117"/>
    </location>
</feature>
<dbReference type="EMBL" id="CAFZ01000020">
    <property type="protein sequence ID" value="CCA67810.1"/>
    <property type="molecule type" value="Genomic_DNA"/>
</dbReference>
<dbReference type="STRING" id="1109443.G4T927"/>